<evidence type="ECO:0000256" key="5">
    <source>
        <dbReference type="ARBA" id="ARBA00023136"/>
    </source>
</evidence>
<feature type="transmembrane region" description="Helical" evidence="6">
    <location>
        <begin position="6"/>
        <end position="25"/>
    </location>
</feature>
<evidence type="ECO:0000256" key="2">
    <source>
        <dbReference type="ARBA" id="ARBA00008333"/>
    </source>
</evidence>
<reference evidence="7" key="1">
    <citation type="submission" date="2020-10" db="EMBL/GenBank/DDBJ databases">
        <title>Microbiome of the Black Sea water column analyzed by genome centric metagenomics.</title>
        <authorList>
            <person name="Cabello-Yeves P.J."/>
            <person name="Callieri C."/>
            <person name="Picazo A."/>
            <person name="Mehrshad M."/>
            <person name="Haro-Moreno J.M."/>
            <person name="Roda-Garcia J."/>
            <person name="Dzembekova N."/>
            <person name="Slabakova V."/>
            <person name="Slabakova N."/>
            <person name="Moncheva S."/>
            <person name="Rodriguez-Valera F."/>
        </authorList>
    </citation>
    <scope>NUCLEOTIDE SEQUENCE</scope>
    <source>
        <strain evidence="7">BS307-5m-G49</strain>
    </source>
</reference>
<comment type="subcellular location">
    <subcellularLocation>
        <location evidence="1">Membrane</location>
        <topology evidence="1">Multi-pass membrane protein</topology>
    </subcellularLocation>
</comment>
<evidence type="ECO:0000313" key="7">
    <source>
        <dbReference type="EMBL" id="MBL6811686.1"/>
    </source>
</evidence>
<accession>A0A937HYV0</accession>
<feature type="transmembrane region" description="Helical" evidence="6">
    <location>
        <begin position="68"/>
        <end position="89"/>
    </location>
</feature>
<dbReference type="EMBL" id="JADHQC010000008">
    <property type="protein sequence ID" value="MBL6811686.1"/>
    <property type="molecule type" value="Genomic_DNA"/>
</dbReference>
<evidence type="ECO:0000256" key="1">
    <source>
        <dbReference type="ARBA" id="ARBA00004141"/>
    </source>
</evidence>
<evidence type="ECO:0000256" key="4">
    <source>
        <dbReference type="ARBA" id="ARBA00022989"/>
    </source>
</evidence>
<organism evidence="7 8">
    <name type="scientific">SAR86 cluster bacterium</name>
    <dbReference type="NCBI Taxonomy" id="2030880"/>
    <lineage>
        <taxon>Bacteria</taxon>
        <taxon>Pseudomonadati</taxon>
        <taxon>Pseudomonadota</taxon>
        <taxon>Gammaproteobacteria</taxon>
        <taxon>SAR86 cluster</taxon>
    </lineage>
</organism>
<keyword evidence="5 6" id="KW-0472">Membrane</keyword>
<feature type="transmembrane region" description="Helical" evidence="6">
    <location>
        <begin position="37"/>
        <end position="56"/>
    </location>
</feature>
<dbReference type="Proteomes" id="UP000744438">
    <property type="component" value="Unassembled WGS sequence"/>
</dbReference>
<feature type="transmembrane region" description="Helical" evidence="6">
    <location>
        <begin position="172"/>
        <end position="192"/>
    </location>
</feature>
<dbReference type="InterPro" id="IPR004923">
    <property type="entry name" value="FTR1/Fip1/EfeU"/>
</dbReference>
<dbReference type="AlphaFoldDB" id="A0A937HYV0"/>
<name>A0A937HYV0_9GAMM</name>
<keyword evidence="3 6" id="KW-0812">Transmembrane</keyword>
<feature type="transmembrane region" description="Helical" evidence="6">
    <location>
        <begin position="141"/>
        <end position="160"/>
    </location>
</feature>
<comment type="caution">
    <text evidence="7">The sequence shown here is derived from an EMBL/GenBank/DDBJ whole genome shotgun (WGS) entry which is preliminary data.</text>
</comment>
<comment type="similarity">
    <text evidence="2">Belongs to the oxidase-dependent Fe transporter (OFeT) (TC 9.A.10.1) family.</text>
</comment>
<dbReference type="PANTHER" id="PTHR31632:SF2">
    <property type="entry name" value="PLASMA MEMBRANE IRON PERMEASE"/>
    <property type="match status" value="1"/>
</dbReference>
<protein>
    <submittedName>
        <fullName evidence="7">FTR1 family protein</fullName>
    </submittedName>
</protein>
<feature type="transmembrane region" description="Helical" evidence="6">
    <location>
        <begin position="277"/>
        <end position="295"/>
    </location>
</feature>
<dbReference type="PANTHER" id="PTHR31632">
    <property type="entry name" value="IRON TRANSPORTER FTH1"/>
    <property type="match status" value="1"/>
</dbReference>
<evidence type="ECO:0000313" key="8">
    <source>
        <dbReference type="Proteomes" id="UP000744438"/>
    </source>
</evidence>
<dbReference type="Pfam" id="PF03239">
    <property type="entry name" value="FTR1"/>
    <property type="match status" value="1"/>
</dbReference>
<feature type="transmembrane region" description="Helical" evidence="6">
    <location>
        <begin position="101"/>
        <end position="121"/>
    </location>
</feature>
<dbReference type="GO" id="GO:0033573">
    <property type="term" value="C:high-affinity iron permease complex"/>
    <property type="evidence" value="ECO:0007669"/>
    <property type="project" value="InterPro"/>
</dbReference>
<evidence type="ECO:0000256" key="6">
    <source>
        <dbReference type="SAM" id="Phobius"/>
    </source>
</evidence>
<sequence>MNEFIILFRETLEAALIVGIIYLFLTSNGASTQKLWLAVLTSIVASILVAYFIISAQQALGNNSLKALFEGIFMFITAGFIWYVIFWLSKHVSDRKQLEEQSVIAMSSSWGIFFLVFFSVLREGFETVVFLLASFSMTQSFSYLGFFTGIIAALILVYIFVIQGKRFNIRSFFQATTLLLVFLASGMVAYGTHEIESYLVKSENLQMVGLESREDISRPWDILKPKAELEENDQSFFYSYNIKGQGKYTHIMHDSGNVGAFLKGFFGYNSNPNYVELFAWLASLLLGLIFWRRFYA</sequence>
<dbReference type="GO" id="GO:0015093">
    <property type="term" value="F:ferrous iron transmembrane transporter activity"/>
    <property type="evidence" value="ECO:0007669"/>
    <property type="project" value="TreeGrafter"/>
</dbReference>
<proteinExistence type="inferred from homology"/>
<evidence type="ECO:0000256" key="3">
    <source>
        <dbReference type="ARBA" id="ARBA00022692"/>
    </source>
</evidence>
<keyword evidence="4 6" id="KW-1133">Transmembrane helix</keyword>
<gene>
    <name evidence="7" type="ORF">ISQ63_02245</name>
</gene>